<proteinExistence type="predicted"/>
<dbReference type="RefSeq" id="WP_057097711.1">
    <property type="nucleotide sequence ID" value="NZ_CZAF01000004.1"/>
</dbReference>
<evidence type="ECO:0000313" key="4">
    <source>
        <dbReference type="EMBL" id="CUO77153.1"/>
    </source>
</evidence>
<evidence type="ECO:0000259" key="3">
    <source>
        <dbReference type="Pfam" id="PF16464"/>
    </source>
</evidence>
<dbReference type="EMBL" id="CZAF01000004">
    <property type="protein sequence ID" value="CUO77153.1"/>
    <property type="molecule type" value="Genomic_DNA"/>
</dbReference>
<keyword evidence="2" id="KW-0732">Signal</keyword>
<accession>A0A174HQC1</accession>
<evidence type="ECO:0000313" key="5">
    <source>
        <dbReference type="Proteomes" id="UP000095614"/>
    </source>
</evidence>
<dbReference type="InterPro" id="IPR032492">
    <property type="entry name" value="DUF5045"/>
</dbReference>
<dbReference type="OrthoDB" id="1048136at2"/>
<evidence type="ECO:0000256" key="1">
    <source>
        <dbReference type="SAM" id="MobiDB-lite"/>
    </source>
</evidence>
<evidence type="ECO:0000256" key="2">
    <source>
        <dbReference type="SAM" id="SignalP"/>
    </source>
</evidence>
<feature type="region of interest" description="Disordered" evidence="1">
    <location>
        <begin position="227"/>
        <end position="252"/>
    </location>
</feature>
<feature type="domain" description="DUF5045" evidence="3">
    <location>
        <begin position="19"/>
        <end position="103"/>
    </location>
</feature>
<gene>
    <name evidence="4" type="ORF">ERS852462_01505</name>
</gene>
<dbReference type="AlphaFoldDB" id="A0A174HQC1"/>
<dbReference type="Pfam" id="PF16464">
    <property type="entry name" value="DUF5045"/>
    <property type="match status" value="1"/>
</dbReference>
<dbReference type="Proteomes" id="UP000095614">
    <property type="component" value="Unassembled WGS sequence"/>
</dbReference>
<protein>
    <recommendedName>
        <fullName evidence="3">DUF5045 domain-containing protein</fullName>
    </recommendedName>
</protein>
<organism evidence="4 5">
    <name type="scientific">Bacteroides uniformis</name>
    <dbReference type="NCBI Taxonomy" id="820"/>
    <lineage>
        <taxon>Bacteria</taxon>
        <taxon>Pseudomonadati</taxon>
        <taxon>Bacteroidota</taxon>
        <taxon>Bacteroidia</taxon>
        <taxon>Bacteroidales</taxon>
        <taxon>Bacteroidaceae</taxon>
        <taxon>Bacteroides</taxon>
    </lineage>
</organism>
<feature type="signal peptide" evidence="2">
    <location>
        <begin position="1"/>
        <end position="19"/>
    </location>
</feature>
<sequence length="252" mass="28360">MKWILTTVMMMAVTIGAKAQYVTYNHDSPKMNQITVGETGVGALKPELYYTLLHNKYKKTAAVKNKLAFRTTAGVASYQQVDEAEAIDSALTSRAKIEALNVADRQVDLAWLAEKDKVESQMRQFQKNIDRILLTGGLPKEKERWSDYYQVYQCAIKATKDAYMPNAERKRQYLQIYADVSKQNDVLVKYLVQLSNRNATKNLLSASNNRSIDKRSIISNAMSRWNESRSAVRGSQGDGGSDDGNGNESVNR</sequence>
<name>A0A174HQC1_BACUN</name>
<feature type="chain" id="PRO_5008023611" description="DUF5045 domain-containing protein" evidence="2">
    <location>
        <begin position="20"/>
        <end position="252"/>
    </location>
</feature>
<reference evidence="4 5" key="1">
    <citation type="submission" date="2015-09" db="EMBL/GenBank/DDBJ databases">
        <authorList>
            <consortium name="Pathogen Informatics"/>
        </authorList>
    </citation>
    <scope>NUCLEOTIDE SEQUENCE [LARGE SCALE GENOMIC DNA]</scope>
    <source>
        <strain evidence="4 5">2789STDY5834847</strain>
    </source>
</reference>